<dbReference type="EMBL" id="BARS01008942">
    <property type="protein sequence ID" value="GAF68196.1"/>
    <property type="molecule type" value="Genomic_DNA"/>
</dbReference>
<name>X0RYW8_9ZZZZ</name>
<comment type="caution">
    <text evidence="1">The sequence shown here is derived from an EMBL/GenBank/DDBJ whole genome shotgun (WGS) entry which is preliminary data.</text>
</comment>
<gene>
    <name evidence="1" type="ORF">S01H1_16938</name>
</gene>
<evidence type="ECO:0000313" key="1">
    <source>
        <dbReference type="EMBL" id="GAF68196.1"/>
    </source>
</evidence>
<protein>
    <submittedName>
        <fullName evidence="1">Uncharacterized protein</fullName>
    </submittedName>
</protein>
<proteinExistence type="predicted"/>
<sequence>MILNDIWATYNNLLQGYTATDITRKMNALNIAQRFLVERMIEKSKAPDRFLSDPTNFTNLITTNYITLPDLFLSLHKIWRRDGTQYNPLGQYSNITYDDFLIRIGANFFDTSYTGSAT</sequence>
<feature type="non-terminal residue" evidence="1">
    <location>
        <position position="118"/>
    </location>
</feature>
<accession>X0RYW8</accession>
<reference evidence="1" key="1">
    <citation type="journal article" date="2014" name="Front. Microbiol.">
        <title>High frequency of phylogenetically diverse reductive dehalogenase-homologous genes in deep subseafloor sedimentary metagenomes.</title>
        <authorList>
            <person name="Kawai M."/>
            <person name="Futagami T."/>
            <person name="Toyoda A."/>
            <person name="Takaki Y."/>
            <person name="Nishi S."/>
            <person name="Hori S."/>
            <person name="Arai W."/>
            <person name="Tsubouchi T."/>
            <person name="Morono Y."/>
            <person name="Uchiyama I."/>
            <person name="Ito T."/>
            <person name="Fujiyama A."/>
            <person name="Inagaki F."/>
            <person name="Takami H."/>
        </authorList>
    </citation>
    <scope>NUCLEOTIDE SEQUENCE</scope>
    <source>
        <strain evidence="1">Expedition CK06-06</strain>
    </source>
</reference>
<organism evidence="1">
    <name type="scientific">marine sediment metagenome</name>
    <dbReference type="NCBI Taxonomy" id="412755"/>
    <lineage>
        <taxon>unclassified sequences</taxon>
        <taxon>metagenomes</taxon>
        <taxon>ecological metagenomes</taxon>
    </lineage>
</organism>
<dbReference type="AlphaFoldDB" id="X0RYW8"/>